<evidence type="ECO:0000256" key="1">
    <source>
        <dbReference type="SAM" id="Phobius"/>
    </source>
</evidence>
<dbReference type="Proteomes" id="UP000813461">
    <property type="component" value="Unassembled WGS sequence"/>
</dbReference>
<sequence length="201" mass="22819">MPGVSAMDATTQIVLFFPDQPNPNASTHTQFLPQTPHLLTLLHRLNPLINRLPMPPHTHNTYRKRKFRLDSTLLVTLDPLGTHTRHLLEEEFAQSRLLVLFQVVVVCFLIQLVFKRGCEAWWRRARWTEEEFGELASEVEGDGVHAFPVDYAGECVFCGAEENVAVGKVLAVQDGRFFVCWGEEDWEERLEAVDASFDGGA</sequence>
<organism evidence="2 3">
    <name type="scientific">Paraphoma chrysanthemicola</name>
    <dbReference type="NCBI Taxonomy" id="798071"/>
    <lineage>
        <taxon>Eukaryota</taxon>
        <taxon>Fungi</taxon>
        <taxon>Dikarya</taxon>
        <taxon>Ascomycota</taxon>
        <taxon>Pezizomycotina</taxon>
        <taxon>Dothideomycetes</taxon>
        <taxon>Pleosporomycetidae</taxon>
        <taxon>Pleosporales</taxon>
        <taxon>Pleosporineae</taxon>
        <taxon>Phaeosphaeriaceae</taxon>
        <taxon>Paraphoma</taxon>
    </lineage>
</organism>
<evidence type="ECO:0000313" key="2">
    <source>
        <dbReference type="EMBL" id="KAH7095646.1"/>
    </source>
</evidence>
<accession>A0A8K0W4F7</accession>
<evidence type="ECO:0000313" key="3">
    <source>
        <dbReference type="Proteomes" id="UP000813461"/>
    </source>
</evidence>
<keyword evidence="3" id="KW-1185">Reference proteome</keyword>
<dbReference type="AlphaFoldDB" id="A0A8K0W4F7"/>
<comment type="caution">
    <text evidence="2">The sequence shown here is derived from an EMBL/GenBank/DDBJ whole genome shotgun (WGS) entry which is preliminary data.</text>
</comment>
<keyword evidence="1" id="KW-1133">Transmembrane helix</keyword>
<feature type="transmembrane region" description="Helical" evidence="1">
    <location>
        <begin position="97"/>
        <end position="114"/>
    </location>
</feature>
<keyword evidence="1" id="KW-0812">Transmembrane</keyword>
<proteinExistence type="predicted"/>
<protein>
    <submittedName>
        <fullName evidence="2">Uncharacterized protein</fullName>
    </submittedName>
</protein>
<dbReference type="EMBL" id="JAGMVJ010000001">
    <property type="protein sequence ID" value="KAH7095646.1"/>
    <property type="molecule type" value="Genomic_DNA"/>
</dbReference>
<gene>
    <name evidence="2" type="ORF">FB567DRAFT_35280</name>
</gene>
<reference evidence="2" key="1">
    <citation type="journal article" date="2021" name="Nat. Commun.">
        <title>Genetic determinants of endophytism in the Arabidopsis root mycobiome.</title>
        <authorList>
            <person name="Mesny F."/>
            <person name="Miyauchi S."/>
            <person name="Thiergart T."/>
            <person name="Pickel B."/>
            <person name="Atanasova L."/>
            <person name="Karlsson M."/>
            <person name="Huettel B."/>
            <person name="Barry K.W."/>
            <person name="Haridas S."/>
            <person name="Chen C."/>
            <person name="Bauer D."/>
            <person name="Andreopoulos W."/>
            <person name="Pangilinan J."/>
            <person name="LaButti K."/>
            <person name="Riley R."/>
            <person name="Lipzen A."/>
            <person name="Clum A."/>
            <person name="Drula E."/>
            <person name="Henrissat B."/>
            <person name="Kohler A."/>
            <person name="Grigoriev I.V."/>
            <person name="Martin F.M."/>
            <person name="Hacquard S."/>
        </authorList>
    </citation>
    <scope>NUCLEOTIDE SEQUENCE</scope>
    <source>
        <strain evidence="2">MPI-SDFR-AT-0120</strain>
    </source>
</reference>
<keyword evidence="1" id="KW-0472">Membrane</keyword>
<name>A0A8K0W4F7_9PLEO</name>